<dbReference type="KEGG" id="aplc:110987430"/>
<dbReference type="PRINTS" id="PR01716">
    <property type="entry name" value="DEATHASSOCP3"/>
</dbReference>
<dbReference type="CTD" id="7818"/>
<dbReference type="Pfam" id="PF10236">
    <property type="entry name" value="DAP3"/>
    <property type="match status" value="1"/>
</dbReference>
<gene>
    <name evidence="9" type="primary">LOC110987430</name>
</gene>
<organism evidence="8 9">
    <name type="scientific">Acanthaster planci</name>
    <name type="common">Crown-of-thorns starfish</name>
    <dbReference type="NCBI Taxonomy" id="133434"/>
    <lineage>
        <taxon>Eukaryota</taxon>
        <taxon>Metazoa</taxon>
        <taxon>Echinodermata</taxon>
        <taxon>Eleutherozoa</taxon>
        <taxon>Asterozoa</taxon>
        <taxon>Asteroidea</taxon>
        <taxon>Valvatacea</taxon>
        <taxon>Valvatida</taxon>
        <taxon>Acanthasteridae</taxon>
        <taxon>Acanthaster</taxon>
    </lineage>
</organism>
<evidence type="ECO:0000256" key="2">
    <source>
        <dbReference type="ARBA" id="ARBA00009863"/>
    </source>
</evidence>
<protein>
    <recommendedName>
        <fullName evidence="7">Small ribosomal subunit protein mS29</fullName>
    </recommendedName>
</protein>
<name>A0A8B7ZLU1_ACAPL</name>
<dbReference type="GO" id="GO:0005763">
    <property type="term" value="C:mitochondrial small ribosomal subunit"/>
    <property type="evidence" value="ECO:0007669"/>
    <property type="project" value="TreeGrafter"/>
</dbReference>
<dbReference type="PANTHER" id="PTHR12810:SF0">
    <property type="entry name" value="SMALL RIBOSOMAL SUBUNIT PROTEIN MS29"/>
    <property type="match status" value="1"/>
</dbReference>
<keyword evidence="4" id="KW-0689">Ribosomal protein</keyword>
<evidence type="ECO:0000256" key="7">
    <source>
        <dbReference type="ARBA" id="ARBA00035140"/>
    </source>
</evidence>
<evidence type="ECO:0000256" key="1">
    <source>
        <dbReference type="ARBA" id="ARBA00004173"/>
    </source>
</evidence>
<evidence type="ECO:0000256" key="6">
    <source>
        <dbReference type="ARBA" id="ARBA00023274"/>
    </source>
</evidence>
<dbReference type="GO" id="GO:0006915">
    <property type="term" value="P:apoptotic process"/>
    <property type="evidence" value="ECO:0007669"/>
    <property type="project" value="InterPro"/>
</dbReference>
<dbReference type="OMA" id="DITNYDW"/>
<evidence type="ECO:0000313" key="8">
    <source>
        <dbReference type="Proteomes" id="UP000694845"/>
    </source>
</evidence>
<evidence type="ECO:0000256" key="3">
    <source>
        <dbReference type="ARBA" id="ARBA00022946"/>
    </source>
</evidence>
<dbReference type="Proteomes" id="UP000694845">
    <property type="component" value="Unplaced"/>
</dbReference>
<comment type="subcellular location">
    <subcellularLocation>
        <location evidence="1">Mitochondrion</location>
    </subcellularLocation>
</comment>
<evidence type="ECO:0000256" key="4">
    <source>
        <dbReference type="ARBA" id="ARBA00022980"/>
    </source>
</evidence>
<accession>A0A8B7ZLU1</accession>
<dbReference type="RefSeq" id="XP_022105860.1">
    <property type="nucleotide sequence ID" value="XM_022250168.1"/>
</dbReference>
<dbReference type="AlphaFoldDB" id="A0A8B7ZLU1"/>
<sequence>MAAPSVLSKCRGMLLHRPFPRYLQRKVLRHLWASCSCGTSAAAGPRSTPESAPDIFRTAEESPANHGMQHIGQYYTIPRKDVKTILPVGSSTRWEQMIDPFQEAAIMVRQPAVEIINYLKQANYEHPPVRYVLYGTRGSGKTMTLCHIIHYCHSQGWLIVHVPCANSWNVKGRFDYIDSVRHEGMYDQPAFSSEWLKHFRARNEHFLKELQASEDYVWSRRETTEKGQPLLAIVDQGVARPKNASDAIGVILKELQLQSQRGAFKMLFAVKGVNGFFAEKTIVRKPGGYVIPVTEMTMVQHFKKMLLGKWINGAIVTSVDQHLFRPRRPDFKPLHLLQKEGFEAMDPFVPVFVDNYTDKEFESCVALYKEKKWIQNEAAFTNDGMLQLRFLTEKNPAALCRVCAPL</sequence>
<keyword evidence="5" id="KW-0496">Mitochondrion</keyword>
<reference evidence="9" key="1">
    <citation type="submission" date="2025-08" db="UniProtKB">
        <authorList>
            <consortium name="RefSeq"/>
        </authorList>
    </citation>
    <scope>IDENTIFICATION</scope>
</reference>
<dbReference type="InterPro" id="IPR027417">
    <property type="entry name" value="P-loop_NTPase"/>
</dbReference>
<keyword evidence="8" id="KW-1185">Reference proteome</keyword>
<evidence type="ECO:0000256" key="5">
    <source>
        <dbReference type="ARBA" id="ARBA00023128"/>
    </source>
</evidence>
<keyword evidence="6" id="KW-0687">Ribonucleoprotein</keyword>
<proteinExistence type="inferred from homology"/>
<dbReference type="InterPro" id="IPR019368">
    <property type="entry name" value="Ribosomal_mS29"/>
</dbReference>
<dbReference type="GO" id="GO:0003735">
    <property type="term" value="F:structural constituent of ribosome"/>
    <property type="evidence" value="ECO:0007669"/>
    <property type="project" value="TreeGrafter"/>
</dbReference>
<keyword evidence="3" id="KW-0809">Transit peptide</keyword>
<dbReference type="GeneID" id="110987430"/>
<evidence type="ECO:0000313" key="9">
    <source>
        <dbReference type="RefSeq" id="XP_022105860.1"/>
    </source>
</evidence>
<dbReference type="OrthoDB" id="274828at2759"/>
<comment type="similarity">
    <text evidence="2">Belongs to the mitochondrion-specific ribosomal protein mS29 family.</text>
</comment>
<dbReference type="SUPFAM" id="SSF52540">
    <property type="entry name" value="P-loop containing nucleoside triphosphate hydrolases"/>
    <property type="match status" value="1"/>
</dbReference>
<dbReference type="InterPro" id="IPR008092">
    <property type="entry name" value="Ribosomal_mS29_met"/>
</dbReference>
<dbReference type="PANTHER" id="PTHR12810">
    <property type="entry name" value="MITOCHONDRIAL 28S RIBOSOMAL PROTEIN S29"/>
    <property type="match status" value="1"/>
</dbReference>